<dbReference type="Pfam" id="PF02852">
    <property type="entry name" value="Pyr_redox_dim"/>
    <property type="match status" value="1"/>
</dbReference>
<evidence type="ECO:0000256" key="3">
    <source>
        <dbReference type="ARBA" id="ARBA00022630"/>
    </source>
</evidence>
<organism evidence="8 9">
    <name type="scientific">Candidatus Thalassospirochaeta sargassi</name>
    <dbReference type="NCBI Taxonomy" id="3119039"/>
    <lineage>
        <taxon>Bacteria</taxon>
        <taxon>Pseudomonadati</taxon>
        <taxon>Spirochaetota</taxon>
        <taxon>Spirochaetia</taxon>
        <taxon>Spirochaetales</taxon>
        <taxon>Spirochaetaceae</taxon>
        <taxon>Candidatus Thalassospirochaeta</taxon>
    </lineage>
</organism>
<keyword evidence="5" id="KW-0560">Oxidoreductase</keyword>
<evidence type="ECO:0000256" key="5">
    <source>
        <dbReference type="ARBA" id="ARBA00023002"/>
    </source>
</evidence>
<evidence type="ECO:0000313" key="9">
    <source>
        <dbReference type="Proteomes" id="UP001221217"/>
    </source>
</evidence>
<dbReference type="PANTHER" id="PTHR43429">
    <property type="entry name" value="PYRIDINE NUCLEOTIDE-DISULFIDE OXIDOREDUCTASE DOMAIN-CONTAINING"/>
    <property type="match status" value="1"/>
</dbReference>
<protein>
    <submittedName>
        <fullName evidence="8">FAD-dependent oxidoreductase</fullName>
    </submittedName>
</protein>
<dbReference type="GO" id="GO:0016491">
    <property type="term" value="F:oxidoreductase activity"/>
    <property type="evidence" value="ECO:0007669"/>
    <property type="project" value="UniProtKB-KW"/>
</dbReference>
<dbReference type="PROSITE" id="PS50206">
    <property type="entry name" value="RHODANESE_3"/>
    <property type="match status" value="1"/>
</dbReference>
<comment type="cofactor">
    <cofactor evidence="1">
        <name>FAD</name>
        <dbReference type="ChEBI" id="CHEBI:57692"/>
    </cofactor>
</comment>
<dbReference type="PRINTS" id="PR00368">
    <property type="entry name" value="FADPNR"/>
</dbReference>
<proteinExistence type="inferred from homology"/>
<feature type="domain" description="Rhodanese" evidence="7">
    <location>
        <begin position="476"/>
        <end position="564"/>
    </location>
</feature>
<dbReference type="SUPFAM" id="SSF51905">
    <property type="entry name" value="FAD/NAD(P)-binding domain"/>
    <property type="match status" value="2"/>
</dbReference>
<evidence type="ECO:0000256" key="2">
    <source>
        <dbReference type="ARBA" id="ARBA00009130"/>
    </source>
</evidence>
<dbReference type="AlphaFoldDB" id="A0AAJ1IKP8"/>
<evidence type="ECO:0000256" key="4">
    <source>
        <dbReference type="ARBA" id="ARBA00022827"/>
    </source>
</evidence>
<dbReference type="Pfam" id="PF07992">
    <property type="entry name" value="Pyr_redox_2"/>
    <property type="match status" value="1"/>
</dbReference>
<accession>A0AAJ1IKP8</accession>
<sequence length="564" mass="60203">MATKYVIIGGSAAGPKTASKIRRMDPEGEITMIQKGKFLSMASCGYPYFVGGVFDDPNMLIATPTGAQRDPSFFMNVKNIKALTSTEATAINREKKTVVLKNLETGKNSEIPYDKLFLATGANAIMPPLPGKDLEGVKTVQSMEDAIYLKDRLKNDDIKKAIIVGGGLIGIETCEALELGGVDITVVEMQDQILGFLDWEMAKHVETHLKAKGGKVITGVGVTEFVGKDGKITGAKLSDGRTLECDLAVVSIGVKPNSKLASEAGLATGQIGGIAVNTFMQTSDPSIFAGGDCVEVTNLVTHNKAHWPMGDAANLQGRVAAQNMVLGNCVEYEGMIGTGICKVFDYTAGSTGLSEKQAAKLGYTNIMTAIQAAPDKPGFMGASPIIIKLVADKTTCRLLGMQAVGTGDVSKRIAIGAMAIHGKMRVYDLVNLDLPYAPPFSPAIDNFITAAHVLQNKCLGRMEGISSLEVKAQLDAGDKPFLLDVRGADEFEQMRIGIGEKLIPLGALRKKAEELPEDKTAEIIVYCKISLRGYEAYCTLKGMGYTNVKVMEGGVIAWPFGREK</sequence>
<dbReference type="InterPro" id="IPR036873">
    <property type="entry name" value="Rhodanese-like_dom_sf"/>
</dbReference>
<dbReference type="InterPro" id="IPR050260">
    <property type="entry name" value="FAD-bd_OxRdtase"/>
</dbReference>
<dbReference type="EMBL" id="JAQQAL010000033">
    <property type="protein sequence ID" value="MDC7227781.1"/>
    <property type="molecule type" value="Genomic_DNA"/>
</dbReference>
<comment type="similarity">
    <text evidence="2">Belongs to the class-III pyridine nucleotide-disulfide oxidoreductase family.</text>
</comment>
<dbReference type="SMART" id="SM00450">
    <property type="entry name" value="RHOD"/>
    <property type="match status" value="1"/>
</dbReference>
<dbReference type="InterPro" id="IPR004099">
    <property type="entry name" value="Pyr_nucl-diS_OxRdtase_dimer"/>
</dbReference>
<evidence type="ECO:0000256" key="1">
    <source>
        <dbReference type="ARBA" id="ARBA00001974"/>
    </source>
</evidence>
<dbReference type="SUPFAM" id="SSF52821">
    <property type="entry name" value="Rhodanese/Cell cycle control phosphatase"/>
    <property type="match status" value="1"/>
</dbReference>
<dbReference type="InterPro" id="IPR023753">
    <property type="entry name" value="FAD/NAD-binding_dom"/>
</dbReference>
<gene>
    <name evidence="8" type="ORF">PQJ61_13535</name>
</gene>
<evidence type="ECO:0000313" key="8">
    <source>
        <dbReference type="EMBL" id="MDC7227781.1"/>
    </source>
</evidence>
<dbReference type="CDD" id="cd00158">
    <property type="entry name" value="RHOD"/>
    <property type="match status" value="1"/>
</dbReference>
<evidence type="ECO:0000259" key="7">
    <source>
        <dbReference type="PROSITE" id="PS50206"/>
    </source>
</evidence>
<comment type="caution">
    <text evidence="8">The sequence shown here is derived from an EMBL/GenBank/DDBJ whole genome shotgun (WGS) entry which is preliminary data.</text>
</comment>
<dbReference type="InterPro" id="IPR036188">
    <property type="entry name" value="FAD/NAD-bd_sf"/>
</dbReference>
<keyword evidence="6" id="KW-0676">Redox-active center</keyword>
<dbReference type="Gene3D" id="3.50.50.60">
    <property type="entry name" value="FAD/NAD(P)-binding domain"/>
    <property type="match status" value="2"/>
</dbReference>
<dbReference type="InterPro" id="IPR016156">
    <property type="entry name" value="FAD/NAD-linked_Rdtase_dimer_sf"/>
</dbReference>
<dbReference type="Pfam" id="PF00581">
    <property type="entry name" value="Rhodanese"/>
    <property type="match status" value="1"/>
</dbReference>
<keyword evidence="3" id="KW-0285">Flavoprotein</keyword>
<dbReference type="PANTHER" id="PTHR43429:SF1">
    <property type="entry name" value="NAD(P)H SULFUR OXIDOREDUCTASE (COA-DEPENDENT)"/>
    <property type="match status" value="1"/>
</dbReference>
<dbReference type="InterPro" id="IPR001763">
    <property type="entry name" value="Rhodanese-like_dom"/>
</dbReference>
<dbReference type="SUPFAM" id="SSF55424">
    <property type="entry name" value="FAD/NAD-linked reductases, dimerisation (C-terminal) domain"/>
    <property type="match status" value="1"/>
</dbReference>
<dbReference type="Proteomes" id="UP001221217">
    <property type="component" value="Unassembled WGS sequence"/>
</dbReference>
<name>A0AAJ1IKP8_9SPIO</name>
<dbReference type="PRINTS" id="PR00411">
    <property type="entry name" value="PNDRDTASEI"/>
</dbReference>
<keyword evidence="4" id="KW-0274">FAD</keyword>
<dbReference type="Gene3D" id="3.40.250.10">
    <property type="entry name" value="Rhodanese-like domain"/>
    <property type="match status" value="1"/>
</dbReference>
<evidence type="ECO:0000256" key="6">
    <source>
        <dbReference type="ARBA" id="ARBA00023284"/>
    </source>
</evidence>
<reference evidence="8 9" key="1">
    <citation type="submission" date="2022-12" db="EMBL/GenBank/DDBJ databases">
        <title>Metagenome assembled genome from gulf of manar.</title>
        <authorList>
            <person name="Kohli P."/>
            <person name="Pk S."/>
            <person name="Venkata Ramana C."/>
            <person name="Sasikala C."/>
        </authorList>
    </citation>
    <scope>NUCLEOTIDE SEQUENCE [LARGE SCALE GENOMIC DNA]</scope>
    <source>
        <strain evidence="8">JB008</strain>
    </source>
</reference>